<dbReference type="Gene3D" id="1.20.1740.10">
    <property type="entry name" value="Amino acid/polyamine transporter I"/>
    <property type="match status" value="1"/>
</dbReference>
<feature type="transmembrane region" description="Helical" evidence="9">
    <location>
        <begin position="6"/>
        <end position="27"/>
    </location>
</feature>
<keyword evidence="3" id="KW-1003">Cell membrane</keyword>
<name>A0A6A4KTI9_9ERIC</name>
<dbReference type="AlphaFoldDB" id="A0A6A4KTI9"/>
<evidence type="ECO:0000256" key="4">
    <source>
        <dbReference type="ARBA" id="ARBA00022692"/>
    </source>
</evidence>
<feature type="transmembrane region" description="Helical" evidence="9">
    <location>
        <begin position="149"/>
        <end position="169"/>
    </location>
</feature>
<dbReference type="Pfam" id="PF13520">
    <property type="entry name" value="AA_permease_2"/>
    <property type="match status" value="1"/>
</dbReference>
<dbReference type="PANTHER" id="PTHR45826">
    <property type="entry name" value="POLYAMINE TRANSPORTER PUT1"/>
    <property type="match status" value="1"/>
</dbReference>
<evidence type="ECO:0000256" key="5">
    <source>
        <dbReference type="ARBA" id="ARBA00022847"/>
    </source>
</evidence>
<reference evidence="10 11" key="1">
    <citation type="journal article" date="2019" name="Genome Biol. Evol.">
        <title>The Rhododendron genome and chromosomal organization provide insight into shared whole-genome duplications across the heath family (Ericaceae).</title>
        <authorList>
            <person name="Soza V.L."/>
            <person name="Lindsley D."/>
            <person name="Waalkes A."/>
            <person name="Ramage E."/>
            <person name="Patwardhan R.P."/>
            <person name="Burton J.N."/>
            <person name="Adey A."/>
            <person name="Kumar A."/>
            <person name="Qiu R."/>
            <person name="Shendure J."/>
            <person name="Hall B."/>
        </authorList>
    </citation>
    <scope>NUCLEOTIDE SEQUENCE [LARGE SCALE GENOMIC DNA]</scope>
    <source>
        <strain evidence="10">RSF 1966-606</strain>
    </source>
</reference>
<dbReference type="InterPro" id="IPR044566">
    <property type="entry name" value="RMV1-like"/>
</dbReference>
<sequence>MVGLVSLGFALLVMVWFGLGVGLWWWWGHFFQVLAAAAASSKFDVGVTIPRAVDVTCMPNLRLIHSAATFDDVGALKDINWKQRVSSIKQSYIHMTENSDADYVVFGEGSSPRLENFQQAFNSASCFPHLLPGIRGLIRRRSVKAASHLLALLGFLLFPIIWSVPQVLITTEHGTMFPENAGYVVWVSSALGPFWGFQLGWIKWLSRVIETALFPVLFLDYLKSAIPQLEGGFTRAIAILVLTVAPAYLGL</sequence>
<evidence type="ECO:0000256" key="1">
    <source>
        <dbReference type="ARBA" id="ARBA00004651"/>
    </source>
</evidence>
<keyword evidence="7 9" id="KW-0472">Membrane</keyword>
<keyword evidence="5" id="KW-0769">Symport</keyword>
<evidence type="ECO:0000256" key="7">
    <source>
        <dbReference type="ARBA" id="ARBA00023136"/>
    </source>
</evidence>
<evidence type="ECO:0000313" key="11">
    <source>
        <dbReference type="Proteomes" id="UP000428333"/>
    </source>
</evidence>
<comment type="caution">
    <text evidence="10">The sequence shown here is derived from an EMBL/GenBank/DDBJ whole genome shotgun (WGS) entry which is preliminary data.</text>
</comment>
<evidence type="ECO:0000256" key="3">
    <source>
        <dbReference type="ARBA" id="ARBA00022475"/>
    </source>
</evidence>
<accession>A0A6A4KTI9</accession>
<keyword evidence="11" id="KW-1185">Reference proteome</keyword>
<comment type="subcellular location">
    <subcellularLocation>
        <location evidence="1">Cell membrane</location>
        <topology evidence="1">Multi-pass membrane protein</topology>
    </subcellularLocation>
</comment>
<evidence type="ECO:0000256" key="9">
    <source>
        <dbReference type="SAM" id="Phobius"/>
    </source>
</evidence>
<keyword evidence="4 9" id="KW-0812">Transmembrane</keyword>
<dbReference type="GO" id="GO:0015203">
    <property type="term" value="F:polyamine transmembrane transporter activity"/>
    <property type="evidence" value="ECO:0007669"/>
    <property type="project" value="UniProtKB-ARBA"/>
</dbReference>
<dbReference type="PANTHER" id="PTHR45826:SF4">
    <property type="entry name" value="NEUTRAL AMINO ACID TRANSPORTER"/>
    <property type="match status" value="1"/>
</dbReference>
<evidence type="ECO:0000256" key="6">
    <source>
        <dbReference type="ARBA" id="ARBA00022989"/>
    </source>
</evidence>
<organism evidence="10 11">
    <name type="scientific">Rhododendron williamsianum</name>
    <dbReference type="NCBI Taxonomy" id="262921"/>
    <lineage>
        <taxon>Eukaryota</taxon>
        <taxon>Viridiplantae</taxon>
        <taxon>Streptophyta</taxon>
        <taxon>Embryophyta</taxon>
        <taxon>Tracheophyta</taxon>
        <taxon>Spermatophyta</taxon>
        <taxon>Magnoliopsida</taxon>
        <taxon>eudicotyledons</taxon>
        <taxon>Gunneridae</taxon>
        <taxon>Pentapetalae</taxon>
        <taxon>asterids</taxon>
        <taxon>Ericales</taxon>
        <taxon>Ericaceae</taxon>
        <taxon>Ericoideae</taxon>
        <taxon>Rhodoreae</taxon>
        <taxon>Rhododendron</taxon>
    </lineage>
</organism>
<proteinExistence type="inferred from homology"/>
<dbReference type="GO" id="GO:0015293">
    <property type="term" value="F:symporter activity"/>
    <property type="evidence" value="ECO:0007669"/>
    <property type="project" value="UniProtKB-KW"/>
</dbReference>
<dbReference type="OrthoDB" id="5982228at2759"/>
<protein>
    <submittedName>
        <fullName evidence="10">Uncharacterized protein</fullName>
    </submittedName>
</protein>
<comment type="similarity">
    <text evidence="8">Belongs to the amino acid-polyamine-organocation (APC) superfamily. Polyamine:cation symporter (PHS) (TC 2.A.3.12) family.</text>
</comment>
<keyword evidence="6 9" id="KW-1133">Transmembrane helix</keyword>
<evidence type="ECO:0000256" key="2">
    <source>
        <dbReference type="ARBA" id="ARBA00022448"/>
    </source>
</evidence>
<dbReference type="GO" id="GO:0005886">
    <property type="term" value="C:plasma membrane"/>
    <property type="evidence" value="ECO:0007669"/>
    <property type="project" value="UniProtKB-SubCell"/>
</dbReference>
<dbReference type="EMBL" id="QEFC01003411">
    <property type="protein sequence ID" value="KAE9448582.1"/>
    <property type="molecule type" value="Genomic_DNA"/>
</dbReference>
<dbReference type="Proteomes" id="UP000428333">
    <property type="component" value="Linkage Group LG12"/>
</dbReference>
<evidence type="ECO:0000313" key="10">
    <source>
        <dbReference type="EMBL" id="KAE9448582.1"/>
    </source>
</evidence>
<dbReference type="InterPro" id="IPR002293">
    <property type="entry name" value="AA/rel_permease1"/>
</dbReference>
<feature type="transmembrane region" description="Helical" evidence="9">
    <location>
        <begin position="232"/>
        <end position="250"/>
    </location>
</feature>
<feature type="transmembrane region" description="Helical" evidence="9">
    <location>
        <begin position="181"/>
        <end position="201"/>
    </location>
</feature>
<gene>
    <name evidence="10" type="ORF">C3L33_19525</name>
</gene>
<evidence type="ECO:0000256" key="8">
    <source>
        <dbReference type="ARBA" id="ARBA00024041"/>
    </source>
</evidence>
<keyword evidence="2" id="KW-0813">Transport</keyword>
<feature type="non-terminal residue" evidence="10">
    <location>
        <position position="1"/>
    </location>
</feature>